<dbReference type="InterPro" id="IPR001878">
    <property type="entry name" value="Znf_CCHC"/>
</dbReference>
<dbReference type="Gene3D" id="4.10.60.10">
    <property type="entry name" value="Zinc finger, CCHC-type"/>
    <property type="match status" value="1"/>
</dbReference>
<proteinExistence type="predicted"/>
<feature type="compositionally biased region" description="Polar residues" evidence="3">
    <location>
        <begin position="575"/>
        <end position="614"/>
    </location>
</feature>
<feature type="domain" description="CCHC-type" evidence="4">
    <location>
        <begin position="80"/>
        <end position="95"/>
    </location>
</feature>
<protein>
    <recommendedName>
        <fullName evidence="4">CCHC-type domain-containing protein</fullName>
    </recommendedName>
</protein>
<evidence type="ECO:0000313" key="5">
    <source>
        <dbReference type="EMBL" id="GEU69677.1"/>
    </source>
</evidence>
<evidence type="ECO:0000256" key="1">
    <source>
        <dbReference type="PROSITE-ProRule" id="PRU00047"/>
    </source>
</evidence>
<keyword evidence="1" id="KW-0479">Metal-binding</keyword>
<dbReference type="GO" id="GO:0003676">
    <property type="term" value="F:nucleic acid binding"/>
    <property type="evidence" value="ECO:0007669"/>
    <property type="project" value="InterPro"/>
</dbReference>
<keyword evidence="1" id="KW-0863">Zinc-finger</keyword>
<dbReference type="InterPro" id="IPR036875">
    <property type="entry name" value="Znf_CCHC_sf"/>
</dbReference>
<dbReference type="AlphaFoldDB" id="A0A6L2M8W3"/>
<accession>A0A6L2M8W3</accession>
<dbReference type="Pfam" id="PF00098">
    <property type="entry name" value="zf-CCHC"/>
    <property type="match status" value="1"/>
</dbReference>
<dbReference type="PROSITE" id="PS50158">
    <property type="entry name" value="ZF_CCHC"/>
    <property type="match status" value="1"/>
</dbReference>
<keyword evidence="2" id="KW-0175">Coiled coil</keyword>
<sequence length="703" mass="79632">MMEIMQQLVNLLSGFQKQFPPTNNQLRTSSNLISHATMHEGKIVNEIVQRKALGNVSNAGTKGNQGYGKKTYRNGKKVICYNCRGEGHVARECKDPKRAKETQYYKDKMMMSDAKDRGVILDAEAEAFIADVECTEPYDESLALTTTTIFQVSHEDAYDSDINDGPHAAAAFMANLSSTKEANDTSSSKINELEGHIKTNKDLSRANESLKAELAQCKLEMQSLKRNKVKHDLDQAIVDRNKQNTELEQENLLLKTTLFNKEESIKALNEKNNKVVSEKKDLDERNLEEIESHPAIYDGNRLLDPTHVPSSVWETEETIALGAESRAKMFEKPRTVKPINYDVLNNSYIKFVPQKELSCEQVYWQSASAVKALFVHTRLAKKIKFQEYRDCFESPNVCDNSQSPAYNAFFEINKLKDQLQRKDITFKQLQTQLKDATVVQVGPTAGSLDKQALETEITQLKDKLTYVNIQLNSYKIENQTLSKRYEELAKLNMSSRAQLMGRITALIAENATLRAGVKAKQNSRPTQPKKPKVLTPRMFVICTKYIPPPRRENWVTPAPKPRKKQVTFREPPRPSHSTTQKTVVQQNKKPNIHVNLSTGVKPTTRASKPMSNSATWNHSTLLAKREKARRVEDHHRNLNKQNHVDSQLNVKRTGFVSNSNIVCNACNESLVFANLDNCVVRNLKSVNVKTSTAKHNVKTTKKV</sequence>
<gene>
    <name evidence="5" type="ORF">Tci_041655</name>
</gene>
<dbReference type="GO" id="GO:0008270">
    <property type="term" value="F:zinc ion binding"/>
    <property type="evidence" value="ECO:0007669"/>
    <property type="project" value="UniProtKB-KW"/>
</dbReference>
<name>A0A6L2M8W3_TANCI</name>
<dbReference type="EMBL" id="BKCJ010005978">
    <property type="protein sequence ID" value="GEU69677.1"/>
    <property type="molecule type" value="Genomic_DNA"/>
</dbReference>
<dbReference type="SUPFAM" id="SSF57756">
    <property type="entry name" value="Retrovirus zinc finger-like domains"/>
    <property type="match status" value="1"/>
</dbReference>
<evidence type="ECO:0000256" key="2">
    <source>
        <dbReference type="SAM" id="Coils"/>
    </source>
</evidence>
<keyword evidence="1" id="KW-0862">Zinc</keyword>
<evidence type="ECO:0000256" key="3">
    <source>
        <dbReference type="SAM" id="MobiDB-lite"/>
    </source>
</evidence>
<feature type="region of interest" description="Disordered" evidence="3">
    <location>
        <begin position="552"/>
        <end position="614"/>
    </location>
</feature>
<comment type="caution">
    <text evidence="5">The sequence shown here is derived from an EMBL/GenBank/DDBJ whole genome shotgun (WGS) entry which is preliminary data.</text>
</comment>
<organism evidence="5">
    <name type="scientific">Tanacetum cinerariifolium</name>
    <name type="common">Dalmatian daisy</name>
    <name type="synonym">Chrysanthemum cinerariifolium</name>
    <dbReference type="NCBI Taxonomy" id="118510"/>
    <lineage>
        <taxon>Eukaryota</taxon>
        <taxon>Viridiplantae</taxon>
        <taxon>Streptophyta</taxon>
        <taxon>Embryophyta</taxon>
        <taxon>Tracheophyta</taxon>
        <taxon>Spermatophyta</taxon>
        <taxon>Magnoliopsida</taxon>
        <taxon>eudicotyledons</taxon>
        <taxon>Gunneridae</taxon>
        <taxon>Pentapetalae</taxon>
        <taxon>asterids</taxon>
        <taxon>campanulids</taxon>
        <taxon>Asterales</taxon>
        <taxon>Asteraceae</taxon>
        <taxon>Asteroideae</taxon>
        <taxon>Anthemideae</taxon>
        <taxon>Anthemidinae</taxon>
        <taxon>Tanacetum</taxon>
    </lineage>
</organism>
<evidence type="ECO:0000259" key="4">
    <source>
        <dbReference type="PROSITE" id="PS50158"/>
    </source>
</evidence>
<feature type="coiled-coil region" evidence="2">
    <location>
        <begin position="193"/>
        <end position="285"/>
    </location>
</feature>
<dbReference type="SMART" id="SM00343">
    <property type="entry name" value="ZnF_C2HC"/>
    <property type="match status" value="1"/>
</dbReference>
<reference evidence="5" key="1">
    <citation type="journal article" date="2019" name="Sci. Rep.">
        <title>Draft genome of Tanacetum cinerariifolium, the natural source of mosquito coil.</title>
        <authorList>
            <person name="Yamashiro T."/>
            <person name="Shiraishi A."/>
            <person name="Satake H."/>
            <person name="Nakayama K."/>
        </authorList>
    </citation>
    <scope>NUCLEOTIDE SEQUENCE</scope>
</reference>